<feature type="transmembrane region" description="Helical" evidence="6">
    <location>
        <begin position="264"/>
        <end position="286"/>
    </location>
</feature>
<dbReference type="EMBL" id="CP021558">
    <property type="protein sequence ID" value="AUE02883.1"/>
    <property type="molecule type" value="Genomic_DNA"/>
</dbReference>
<evidence type="ECO:0000256" key="4">
    <source>
        <dbReference type="ARBA" id="ARBA00022989"/>
    </source>
</evidence>
<protein>
    <submittedName>
        <fullName evidence="8">ABC permease</fullName>
    </submittedName>
</protein>
<feature type="domain" description="ABC-2 type transporter transmembrane" evidence="7">
    <location>
        <begin position="18"/>
        <end position="457"/>
    </location>
</feature>
<feature type="transmembrane region" description="Helical" evidence="6">
    <location>
        <begin position="344"/>
        <end position="365"/>
    </location>
</feature>
<evidence type="ECO:0000313" key="8">
    <source>
        <dbReference type="EMBL" id="AUE02883.1"/>
    </source>
</evidence>
<evidence type="ECO:0000256" key="3">
    <source>
        <dbReference type="ARBA" id="ARBA00022692"/>
    </source>
</evidence>
<accession>A0A2K9B917</accession>
<evidence type="ECO:0000259" key="7">
    <source>
        <dbReference type="Pfam" id="PF12698"/>
    </source>
</evidence>
<reference evidence="8 9" key="1">
    <citation type="submission" date="2017-05" db="EMBL/GenBank/DDBJ databases">
        <title>Comparative genomics and methylome analysis of the gut commensal Bifidobacterium breve.</title>
        <authorList>
            <person name="Bottacini F."/>
            <person name="Morrissey R."/>
            <person name="Roberts R.J."/>
            <person name="James K."/>
            <person name="van Breen J."/>
            <person name="Egan M."/>
            <person name="Lambert J."/>
            <person name="van Limpt K."/>
            <person name="Stanton C."/>
            <person name="Knol J."/>
            <person name="O' Connell Motherway M."/>
            <person name="van Sinderen D."/>
        </authorList>
    </citation>
    <scope>NUCLEOTIDE SEQUENCE [LARGE SCALE GENOMIC DNA]</scope>
    <source>
        <strain evidence="8 9">215W447a</strain>
    </source>
</reference>
<proteinExistence type="predicted"/>
<dbReference type="InterPro" id="IPR013525">
    <property type="entry name" value="ABC2_TM"/>
</dbReference>
<comment type="subcellular location">
    <subcellularLocation>
        <location evidence="1">Cell membrane</location>
        <topology evidence="1">Multi-pass membrane protein</topology>
    </subcellularLocation>
</comment>
<dbReference type="AlphaFoldDB" id="A0A2K9B917"/>
<dbReference type="Gene3D" id="3.40.1710.10">
    <property type="entry name" value="abc type-2 transporter like domain"/>
    <property type="match status" value="1"/>
</dbReference>
<gene>
    <name evidence="8" type="ORF">BB215W447A_0863</name>
</gene>
<feature type="transmembrane region" description="Helical" evidence="6">
    <location>
        <begin position="307"/>
        <end position="332"/>
    </location>
</feature>
<evidence type="ECO:0000256" key="1">
    <source>
        <dbReference type="ARBA" id="ARBA00004651"/>
    </source>
</evidence>
<dbReference type="GO" id="GO:0140359">
    <property type="term" value="F:ABC-type transporter activity"/>
    <property type="evidence" value="ECO:0007669"/>
    <property type="project" value="InterPro"/>
</dbReference>
<dbReference type="RefSeq" id="WP_025301196.1">
    <property type="nucleotide sequence ID" value="NZ_CP019596.1"/>
</dbReference>
<keyword evidence="5 6" id="KW-0472">Membrane</keyword>
<dbReference type="InterPro" id="IPR051449">
    <property type="entry name" value="ABC-2_transporter_component"/>
</dbReference>
<sequence>MNTCKATLRVLFSHRAYLLIYLVFVGIMMLSISWSMLSGTSDSAAAAFEPAKMRVAVIDRDSDRGGIASSMRTYLSDSSELVNVDDASETLQQAVASNWVDLIVIIPDGFADDFIDAAATGENPPSVDTVTSYTSGAGSMARMNVIGFLSLTRTALIGSHTTVDSAALAAMAGIDIGDTAGDSSEDGMGGFGEFSNQDMLDMLPAGQIEKPSVGDLFEASKAAAASASDMDANHKVAVIDTASADAESASDMAASGFGNTMKTALHPLFLAMTVCGSMILGTFTTGEVRRRLTASPQRMSSMGLQRLLTLGGFALVVCVGYLVLSIGLMMAAGLDPLHLSVGGVLMTFCATCVYALMTVACGFMLSEFGFSEAAANGFANIFGLLIMFTSGVALPIDMMPAVMVTMAKFLPGWWYCRAIDNALGFGTAAENGVSVAGWIGSLGLVALFGVAFICIGLAAGRFRRSRPTLAAPAATQLAAV</sequence>
<feature type="transmembrane region" description="Helical" evidence="6">
    <location>
        <begin position="377"/>
        <end position="396"/>
    </location>
</feature>
<keyword evidence="3 6" id="KW-0812">Transmembrane</keyword>
<keyword evidence="4 6" id="KW-1133">Transmembrane helix</keyword>
<evidence type="ECO:0000256" key="5">
    <source>
        <dbReference type="ARBA" id="ARBA00023136"/>
    </source>
</evidence>
<keyword evidence="2" id="KW-1003">Cell membrane</keyword>
<name>A0A2K9B917_BIFBR</name>
<dbReference type="Pfam" id="PF12698">
    <property type="entry name" value="ABC2_membrane_3"/>
    <property type="match status" value="1"/>
</dbReference>
<feature type="transmembrane region" description="Helical" evidence="6">
    <location>
        <begin position="16"/>
        <end position="37"/>
    </location>
</feature>
<dbReference type="PANTHER" id="PTHR30294:SF38">
    <property type="entry name" value="TRANSPORT PERMEASE PROTEIN"/>
    <property type="match status" value="1"/>
</dbReference>
<evidence type="ECO:0000256" key="2">
    <source>
        <dbReference type="ARBA" id="ARBA00022475"/>
    </source>
</evidence>
<organism evidence="8 9">
    <name type="scientific">Bifidobacterium breve</name>
    <dbReference type="NCBI Taxonomy" id="1685"/>
    <lineage>
        <taxon>Bacteria</taxon>
        <taxon>Bacillati</taxon>
        <taxon>Actinomycetota</taxon>
        <taxon>Actinomycetes</taxon>
        <taxon>Bifidobacteriales</taxon>
        <taxon>Bifidobacteriaceae</taxon>
        <taxon>Bifidobacterium</taxon>
    </lineage>
</organism>
<dbReference type="PANTHER" id="PTHR30294">
    <property type="entry name" value="MEMBRANE COMPONENT OF ABC TRANSPORTER YHHJ-RELATED"/>
    <property type="match status" value="1"/>
</dbReference>
<dbReference type="Proteomes" id="UP000232491">
    <property type="component" value="Chromosome"/>
</dbReference>
<feature type="transmembrane region" description="Helical" evidence="6">
    <location>
        <begin position="435"/>
        <end position="459"/>
    </location>
</feature>
<dbReference type="GO" id="GO:0005886">
    <property type="term" value="C:plasma membrane"/>
    <property type="evidence" value="ECO:0007669"/>
    <property type="project" value="UniProtKB-SubCell"/>
</dbReference>
<evidence type="ECO:0000313" key="9">
    <source>
        <dbReference type="Proteomes" id="UP000232491"/>
    </source>
</evidence>
<evidence type="ECO:0000256" key="6">
    <source>
        <dbReference type="SAM" id="Phobius"/>
    </source>
</evidence>